<dbReference type="KEGG" id="egu:105037294"/>
<feature type="region of interest" description="Disordered" evidence="1">
    <location>
        <begin position="194"/>
        <end position="242"/>
    </location>
</feature>
<feature type="compositionally biased region" description="Basic residues" evidence="1">
    <location>
        <begin position="307"/>
        <end position="320"/>
    </location>
</feature>
<evidence type="ECO:0000313" key="3">
    <source>
        <dbReference type="RefSeq" id="XP_010911277.1"/>
    </source>
</evidence>
<name>A0A6I9QLB6_ELAGV</name>
<feature type="compositionally biased region" description="Basic and acidic residues" evidence="1">
    <location>
        <begin position="170"/>
        <end position="182"/>
    </location>
</feature>
<dbReference type="OrthoDB" id="1897217at2759"/>
<organism evidence="2 3">
    <name type="scientific">Elaeis guineensis var. tenera</name>
    <name type="common">Oil palm</name>
    <dbReference type="NCBI Taxonomy" id="51953"/>
    <lineage>
        <taxon>Eukaryota</taxon>
        <taxon>Viridiplantae</taxon>
        <taxon>Streptophyta</taxon>
        <taxon>Embryophyta</taxon>
        <taxon>Tracheophyta</taxon>
        <taxon>Spermatophyta</taxon>
        <taxon>Magnoliopsida</taxon>
        <taxon>Liliopsida</taxon>
        <taxon>Arecaceae</taxon>
        <taxon>Arecoideae</taxon>
        <taxon>Cocoseae</taxon>
        <taxon>Elaeidinae</taxon>
        <taxon>Elaeis</taxon>
    </lineage>
</organism>
<sequence>MPLLHLPCSQLRPPLSSPSSPLLPLFRPICSYSPRPKWNPQNVPVRDRVIDFGKHKGRMLGSLPSNYLLWVSKNLRARDFEHWARLADEVLHDHVYRDRIEWESAERILNGDGRRASSESPVSDLLEISERFGWDNEDKAGWARVDFQLLGTSMGGRIPRVNQGGQGKPEGVRRSKEEGKGGIFSRDLKEKAREQKKYGIFSSDPRASRSGKMGPLEKQMRGSGNFRSEGENGSSGRDRRSMEVRKDVIFGGHLGVKSVEIGSKEEGGAGMRDGSICNARKVGFLSKGHRFIVGEEEREGDEELMVRGRRKERRVRRRMKREQQLGDLRQEVGVEEGSGRSEGVSAKKIEAAGRGVSANPFPGRGSLLDKINKQRD</sequence>
<dbReference type="InParanoid" id="A0A6I9QLB6"/>
<dbReference type="GO" id="GO:0009536">
    <property type="term" value="C:plastid"/>
    <property type="evidence" value="ECO:0007669"/>
    <property type="project" value="TreeGrafter"/>
</dbReference>
<feature type="compositionally biased region" description="Basic and acidic residues" evidence="1">
    <location>
        <begin position="321"/>
        <end position="332"/>
    </location>
</feature>
<accession>A0A6I9QLB6</accession>
<evidence type="ECO:0000313" key="2">
    <source>
        <dbReference type="Proteomes" id="UP000504607"/>
    </source>
</evidence>
<dbReference type="PANTHER" id="PTHR38357:SF1">
    <property type="entry name" value="EXPRESSED PROTEIN"/>
    <property type="match status" value="1"/>
</dbReference>
<protein>
    <submittedName>
        <fullName evidence="3">Uncharacterized protein LOC105037294</fullName>
    </submittedName>
</protein>
<dbReference type="AlphaFoldDB" id="A0A6I9QLB6"/>
<keyword evidence="2" id="KW-1185">Reference proteome</keyword>
<feature type="region of interest" description="Disordered" evidence="1">
    <location>
        <begin position="156"/>
        <end position="182"/>
    </location>
</feature>
<dbReference type="PANTHER" id="PTHR38357">
    <property type="entry name" value="EXPRESSED PROTEIN"/>
    <property type="match status" value="1"/>
</dbReference>
<dbReference type="Pfam" id="PF12843">
    <property type="entry name" value="QSregVF_b"/>
    <property type="match status" value="1"/>
</dbReference>
<evidence type="ECO:0000256" key="1">
    <source>
        <dbReference type="SAM" id="MobiDB-lite"/>
    </source>
</evidence>
<feature type="region of interest" description="Disordered" evidence="1">
    <location>
        <begin position="297"/>
        <end position="376"/>
    </location>
</feature>
<dbReference type="GeneID" id="105037294"/>
<dbReference type="Proteomes" id="UP000504607">
    <property type="component" value="Unplaced"/>
</dbReference>
<gene>
    <name evidence="3" type="primary">LOC105037294</name>
</gene>
<dbReference type="InterPro" id="IPR024530">
    <property type="entry name" value="QSregVF_b"/>
</dbReference>
<dbReference type="RefSeq" id="XP_010911277.1">
    <property type="nucleotide sequence ID" value="XM_010912975.1"/>
</dbReference>
<reference evidence="3" key="1">
    <citation type="submission" date="2025-08" db="UniProtKB">
        <authorList>
            <consortium name="RefSeq"/>
        </authorList>
    </citation>
    <scope>IDENTIFICATION</scope>
</reference>
<proteinExistence type="predicted"/>